<dbReference type="AlphaFoldDB" id="A0A238JY24"/>
<name>A0A238JY24_9RHOB</name>
<dbReference type="Proteomes" id="UP000207598">
    <property type="component" value="Unassembled WGS sequence"/>
</dbReference>
<organism evidence="1 2">
    <name type="scientific">Maliponia aquimaris</name>
    <dbReference type="NCBI Taxonomy" id="1673631"/>
    <lineage>
        <taxon>Bacteria</taxon>
        <taxon>Pseudomonadati</taxon>
        <taxon>Pseudomonadota</taxon>
        <taxon>Alphaproteobacteria</taxon>
        <taxon>Rhodobacterales</taxon>
        <taxon>Paracoccaceae</taxon>
        <taxon>Maliponia</taxon>
    </lineage>
</organism>
<accession>A0A238JY24</accession>
<reference evidence="1 2" key="1">
    <citation type="submission" date="2017-05" db="EMBL/GenBank/DDBJ databases">
        <authorList>
            <person name="Song R."/>
            <person name="Chenine A.L."/>
            <person name="Ruprecht R.M."/>
        </authorList>
    </citation>
    <scope>NUCLEOTIDE SEQUENCE [LARGE SCALE GENOMIC DNA]</scope>
    <source>
        <strain evidence="1 2">CECT 8898</strain>
    </source>
</reference>
<keyword evidence="2" id="KW-1185">Reference proteome</keyword>
<dbReference type="EMBL" id="FXYF01000002">
    <property type="protein sequence ID" value="SMX35561.1"/>
    <property type="molecule type" value="Genomic_DNA"/>
</dbReference>
<sequence>MVRPLYLPVDLLEKDISGLFADYRRHRDRGTKLASIDRSKAMGFNAFS</sequence>
<gene>
    <name evidence="1" type="ORF">MAA8898_00568</name>
</gene>
<protein>
    <submittedName>
        <fullName evidence="1">Uncharacterized protein</fullName>
    </submittedName>
</protein>
<evidence type="ECO:0000313" key="1">
    <source>
        <dbReference type="EMBL" id="SMX35561.1"/>
    </source>
</evidence>
<proteinExistence type="predicted"/>
<evidence type="ECO:0000313" key="2">
    <source>
        <dbReference type="Proteomes" id="UP000207598"/>
    </source>
</evidence>